<feature type="region of interest" description="Disordered" evidence="1">
    <location>
        <begin position="71"/>
        <end position="97"/>
    </location>
</feature>
<keyword evidence="3" id="KW-1185">Reference proteome</keyword>
<dbReference type="RefSeq" id="WP_062205615.1">
    <property type="nucleotide sequence ID" value="NZ_JACIEK010000011.1"/>
</dbReference>
<comment type="caution">
    <text evidence="2">The sequence shown here is derived from an EMBL/GenBank/DDBJ whole genome shotgun (WGS) entry which is preliminary data.</text>
</comment>
<accession>A0A7W6H714</accession>
<dbReference type="AlphaFoldDB" id="A0A7W6H714"/>
<evidence type="ECO:0000313" key="2">
    <source>
        <dbReference type="EMBL" id="MBB3999716.1"/>
    </source>
</evidence>
<dbReference type="EMBL" id="JACIEK010000011">
    <property type="protein sequence ID" value="MBB3999716.1"/>
    <property type="molecule type" value="Genomic_DNA"/>
</dbReference>
<reference evidence="2 3" key="1">
    <citation type="submission" date="2020-08" db="EMBL/GenBank/DDBJ databases">
        <title>Genomic Encyclopedia of Type Strains, Phase IV (KMG-IV): sequencing the most valuable type-strain genomes for metagenomic binning, comparative biology and taxonomic classification.</title>
        <authorList>
            <person name="Goeker M."/>
        </authorList>
    </citation>
    <scope>NUCLEOTIDE SEQUENCE [LARGE SCALE GENOMIC DNA]</scope>
    <source>
        <strain evidence="2 3">DSM 102238</strain>
    </source>
</reference>
<gene>
    <name evidence="2" type="ORF">GGR04_003586</name>
</gene>
<organism evidence="2 3">
    <name type="scientific">Aureimonas pseudogalii</name>
    <dbReference type="NCBI Taxonomy" id="1744844"/>
    <lineage>
        <taxon>Bacteria</taxon>
        <taxon>Pseudomonadati</taxon>
        <taxon>Pseudomonadota</taxon>
        <taxon>Alphaproteobacteria</taxon>
        <taxon>Hyphomicrobiales</taxon>
        <taxon>Aurantimonadaceae</taxon>
        <taxon>Aureimonas</taxon>
    </lineage>
</organism>
<evidence type="ECO:0000313" key="3">
    <source>
        <dbReference type="Proteomes" id="UP000542776"/>
    </source>
</evidence>
<sequence length="97" mass="10925">MPTVLRQIAEASRAAWDHASAILLAARLEGVSRADHDAIADFADEQRDRWIRADDRARREDDRLRALENEPSYFGATGGSWWSDDGRDPFAEPDDLA</sequence>
<evidence type="ECO:0000256" key="1">
    <source>
        <dbReference type="SAM" id="MobiDB-lite"/>
    </source>
</evidence>
<proteinExistence type="predicted"/>
<protein>
    <submittedName>
        <fullName evidence="2">Uncharacterized protein</fullName>
    </submittedName>
</protein>
<dbReference type="Proteomes" id="UP000542776">
    <property type="component" value="Unassembled WGS sequence"/>
</dbReference>
<name>A0A7W6H714_9HYPH</name>